<evidence type="ECO:0000313" key="3">
    <source>
        <dbReference type="Proteomes" id="UP000053039"/>
    </source>
</evidence>
<dbReference type="Pfam" id="PF19054">
    <property type="entry name" value="DUF5753"/>
    <property type="match status" value="1"/>
</dbReference>
<dbReference type="SUPFAM" id="SSF47413">
    <property type="entry name" value="lambda repressor-like DNA-binding domains"/>
    <property type="match status" value="1"/>
</dbReference>
<reference evidence="2 3" key="1">
    <citation type="submission" date="2015-10" db="EMBL/GenBank/DDBJ databases">
        <title>Draft genome sequence of Streptomyces pseudovenezuelae DSM 40212, type strain for the species Streptomyces pseudovenezuelae.</title>
        <authorList>
            <person name="Ruckert C."/>
            <person name="Winkler A."/>
            <person name="Kalinowski J."/>
            <person name="Kampfer P."/>
            <person name="Glaeser S."/>
        </authorList>
    </citation>
    <scope>NUCLEOTIDE SEQUENCE [LARGE SCALE GENOMIC DNA]</scope>
    <source>
        <strain evidence="2 3">DSM 40212</strain>
    </source>
</reference>
<dbReference type="Pfam" id="PF13560">
    <property type="entry name" value="HTH_31"/>
    <property type="match status" value="1"/>
</dbReference>
<dbReference type="InterPro" id="IPR043917">
    <property type="entry name" value="DUF5753"/>
</dbReference>
<dbReference type="OrthoDB" id="3669136at2"/>
<evidence type="ECO:0000313" key="2">
    <source>
        <dbReference type="EMBL" id="KUM89184.1"/>
    </source>
</evidence>
<gene>
    <name evidence="2" type="ORF">AQI94_11720</name>
</gene>
<dbReference type="CDD" id="cd00093">
    <property type="entry name" value="HTH_XRE"/>
    <property type="match status" value="1"/>
</dbReference>
<dbReference type="Gene3D" id="1.10.260.40">
    <property type="entry name" value="lambda repressor-like DNA-binding domains"/>
    <property type="match status" value="1"/>
</dbReference>
<sequence>MRCVRCTGCRAGGVGPVSERRPQTPAEADGTTGLFVALGKMVRLLRERKGLTQKEFGELVGYGPDAVSAMERGVRTLRPEVLLKADELLDAGGLLKEVVPEVEEAMAKTRTRHPEWYRDYAGLEAEAVSLYDYSTMGVLGLLQTEDYARAVFTQRHPPLDEETIEKRVTDRLSRQQLFEKWPPPECSFVLEQAVLERPIGGPSVHAGQLRRLLDLGRMRNVQLQVMPTARAEHPSLGGSFTLLIPKGREQVAYMEIQGYPRLITGREEVRVLAARYGIIRAQALNPHESLDFIEKMLEER</sequence>
<dbReference type="Proteomes" id="UP000053039">
    <property type="component" value="Unassembled WGS sequence"/>
</dbReference>
<dbReference type="EMBL" id="LMWM01000009">
    <property type="protein sequence ID" value="KUM89184.1"/>
    <property type="molecule type" value="Genomic_DNA"/>
</dbReference>
<organism evidence="2 3">
    <name type="scientific">Streptomyces pseudovenezuelae</name>
    <dbReference type="NCBI Taxonomy" id="67350"/>
    <lineage>
        <taxon>Bacteria</taxon>
        <taxon>Bacillati</taxon>
        <taxon>Actinomycetota</taxon>
        <taxon>Actinomycetes</taxon>
        <taxon>Kitasatosporales</taxon>
        <taxon>Streptomycetaceae</taxon>
        <taxon>Streptomyces</taxon>
        <taxon>Streptomyces aurantiacus group</taxon>
    </lineage>
</organism>
<dbReference type="SMART" id="SM00530">
    <property type="entry name" value="HTH_XRE"/>
    <property type="match status" value="1"/>
</dbReference>
<accession>A0A101N9U7</accession>
<evidence type="ECO:0000259" key="1">
    <source>
        <dbReference type="PROSITE" id="PS50943"/>
    </source>
</evidence>
<dbReference type="InterPro" id="IPR010982">
    <property type="entry name" value="Lambda_DNA-bd_dom_sf"/>
</dbReference>
<dbReference type="GO" id="GO:0003677">
    <property type="term" value="F:DNA binding"/>
    <property type="evidence" value="ECO:0007669"/>
    <property type="project" value="UniProtKB-KW"/>
</dbReference>
<dbReference type="RefSeq" id="WP_037945165.1">
    <property type="nucleotide sequence ID" value="NZ_KQ948145.1"/>
</dbReference>
<dbReference type="AlphaFoldDB" id="A0A101N9U7"/>
<feature type="domain" description="HTH cro/C1-type" evidence="1">
    <location>
        <begin position="42"/>
        <end position="95"/>
    </location>
</feature>
<comment type="caution">
    <text evidence="2">The sequence shown here is derived from an EMBL/GenBank/DDBJ whole genome shotgun (WGS) entry which is preliminary data.</text>
</comment>
<proteinExistence type="predicted"/>
<dbReference type="InterPro" id="IPR001387">
    <property type="entry name" value="Cro/C1-type_HTH"/>
</dbReference>
<keyword evidence="2" id="KW-0238">DNA-binding</keyword>
<dbReference type="PROSITE" id="PS50943">
    <property type="entry name" value="HTH_CROC1"/>
    <property type="match status" value="1"/>
</dbReference>
<protein>
    <submittedName>
        <fullName evidence="2">DNA-binding protein</fullName>
    </submittedName>
</protein>
<name>A0A101N9U7_9ACTN</name>